<dbReference type="Proteomes" id="UP000800094">
    <property type="component" value="Unassembled WGS sequence"/>
</dbReference>
<keyword evidence="2 4" id="KW-0378">Hydrolase</keyword>
<evidence type="ECO:0000256" key="4">
    <source>
        <dbReference type="RuleBase" id="RU361187"/>
    </source>
</evidence>
<evidence type="ECO:0000313" key="5">
    <source>
        <dbReference type="EMBL" id="KAF2243940.1"/>
    </source>
</evidence>
<evidence type="ECO:0000313" key="6">
    <source>
        <dbReference type="Proteomes" id="UP000800094"/>
    </source>
</evidence>
<protein>
    <submittedName>
        <fullName evidence="5">Carbohydrate-binding module family 35 protein</fullName>
    </submittedName>
</protein>
<evidence type="ECO:0000256" key="3">
    <source>
        <dbReference type="ARBA" id="ARBA00023295"/>
    </source>
</evidence>
<dbReference type="AlphaFoldDB" id="A0A6A6I2Y5"/>
<dbReference type="GO" id="GO:0005975">
    <property type="term" value="P:carbohydrate metabolic process"/>
    <property type="evidence" value="ECO:0007669"/>
    <property type="project" value="InterPro"/>
</dbReference>
<evidence type="ECO:0000256" key="1">
    <source>
        <dbReference type="ARBA" id="ARBA00009865"/>
    </source>
</evidence>
<gene>
    <name evidence="5" type="ORF">BU26DRAFT_492847</name>
</gene>
<dbReference type="PANTHER" id="PTHR22925">
    <property type="entry name" value="GLYCOSYL HYDROLASE 43 FAMILY MEMBER"/>
    <property type="match status" value="1"/>
</dbReference>
<comment type="similarity">
    <text evidence="1 4">Belongs to the glycosyl hydrolase 43 family.</text>
</comment>
<dbReference type="Gene3D" id="2.115.10.20">
    <property type="entry name" value="Glycosyl hydrolase domain, family 43"/>
    <property type="match status" value="1"/>
</dbReference>
<dbReference type="OrthoDB" id="3426327at2759"/>
<keyword evidence="6" id="KW-1185">Reference proteome</keyword>
<organism evidence="5 6">
    <name type="scientific">Trematosphaeria pertusa</name>
    <dbReference type="NCBI Taxonomy" id="390896"/>
    <lineage>
        <taxon>Eukaryota</taxon>
        <taxon>Fungi</taxon>
        <taxon>Dikarya</taxon>
        <taxon>Ascomycota</taxon>
        <taxon>Pezizomycotina</taxon>
        <taxon>Dothideomycetes</taxon>
        <taxon>Pleosporomycetidae</taxon>
        <taxon>Pleosporales</taxon>
        <taxon>Massarineae</taxon>
        <taxon>Trematosphaeriaceae</taxon>
        <taxon>Trematosphaeria</taxon>
    </lineage>
</organism>
<dbReference type="PANTHER" id="PTHR22925:SF39">
    <property type="entry name" value="PUTATIVE (AFU_ORTHOLOGUE AFUA_5G14190)-RELATED"/>
    <property type="match status" value="1"/>
</dbReference>
<dbReference type="GeneID" id="54579464"/>
<dbReference type="EMBL" id="ML987204">
    <property type="protein sequence ID" value="KAF2243940.1"/>
    <property type="molecule type" value="Genomic_DNA"/>
</dbReference>
<accession>A0A6A6I2Y5</accession>
<dbReference type="GO" id="GO:0004553">
    <property type="term" value="F:hydrolase activity, hydrolyzing O-glycosyl compounds"/>
    <property type="evidence" value="ECO:0007669"/>
    <property type="project" value="InterPro"/>
</dbReference>
<sequence length="413" mass="45379">MSTSGTKIDAHGGMVLQRGDTFYWVGQSASHNEQPYMYTSTNLLDWTPCANPQNAIQYMWRPKLAKPNGSWWIYGQVDRNVQALKSSTINDNYAVSGGKVTLPPNGYTYSDTGMFLDDDDQTWYLLTSADHNNVQINRINADGAIGDRVNVLAKGAYEAPGMFKVNGIYYLIVSGKTGWRSNPNQMFWAEKLVGGSWNGPYGIAPEVQKTYNSQNTFELAIKGSSKTTYVYMGDSWDSKGGPDSNYVWLPISVDTAGKKVSLDYHAQWRIDVRTGEVSVPALKRRYEAERAEVIGRAAVAECAHCGTKRGVRGFSHSSTVTFRNVTGLGGLQWVQLHYRVRNGEGGEQAAQAHVSVNEGPVVNVSSLNHRAGWQDVVPIQLELREGSGNTITFGVSGEAEEAVVLDGIEVVED</sequence>
<dbReference type="InterPro" id="IPR023296">
    <property type="entry name" value="Glyco_hydro_beta-prop_sf"/>
</dbReference>
<name>A0A6A6I2Y5_9PLEO</name>
<dbReference type="RefSeq" id="XP_033678944.1">
    <property type="nucleotide sequence ID" value="XM_033826134.1"/>
</dbReference>
<dbReference type="Pfam" id="PF04616">
    <property type="entry name" value="Glyco_hydro_43"/>
    <property type="match status" value="1"/>
</dbReference>
<proteinExistence type="inferred from homology"/>
<dbReference type="InterPro" id="IPR006710">
    <property type="entry name" value="Glyco_hydro_43"/>
</dbReference>
<reference evidence="5" key="1">
    <citation type="journal article" date="2020" name="Stud. Mycol.">
        <title>101 Dothideomycetes genomes: a test case for predicting lifestyles and emergence of pathogens.</title>
        <authorList>
            <person name="Haridas S."/>
            <person name="Albert R."/>
            <person name="Binder M."/>
            <person name="Bloem J."/>
            <person name="Labutti K."/>
            <person name="Salamov A."/>
            <person name="Andreopoulos B."/>
            <person name="Baker S."/>
            <person name="Barry K."/>
            <person name="Bills G."/>
            <person name="Bluhm B."/>
            <person name="Cannon C."/>
            <person name="Castanera R."/>
            <person name="Culley D."/>
            <person name="Daum C."/>
            <person name="Ezra D."/>
            <person name="Gonzalez J."/>
            <person name="Henrissat B."/>
            <person name="Kuo A."/>
            <person name="Liang C."/>
            <person name="Lipzen A."/>
            <person name="Lutzoni F."/>
            <person name="Magnuson J."/>
            <person name="Mondo S."/>
            <person name="Nolan M."/>
            <person name="Ohm R."/>
            <person name="Pangilinan J."/>
            <person name="Park H.-J."/>
            <person name="Ramirez L."/>
            <person name="Alfaro M."/>
            <person name="Sun H."/>
            <person name="Tritt A."/>
            <person name="Yoshinaga Y."/>
            <person name="Zwiers L.-H."/>
            <person name="Turgeon B."/>
            <person name="Goodwin S."/>
            <person name="Spatafora J."/>
            <person name="Crous P."/>
            <person name="Grigoriev I."/>
        </authorList>
    </citation>
    <scope>NUCLEOTIDE SEQUENCE</scope>
    <source>
        <strain evidence="5">CBS 122368</strain>
    </source>
</reference>
<evidence type="ECO:0000256" key="2">
    <source>
        <dbReference type="ARBA" id="ARBA00022801"/>
    </source>
</evidence>
<dbReference type="SUPFAM" id="SSF75005">
    <property type="entry name" value="Arabinanase/levansucrase/invertase"/>
    <property type="match status" value="1"/>
</dbReference>
<keyword evidence="3 4" id="KW-0326">Glycosidase</keyword>
<dbReference type="Gene3D" id="2.60.120.260">
    <property type="entry name" value="Galactose-binding domain-like"/>
    <property type="match status" value="1"/>
</dbReference>